<keyword evidence="2 3" id="KW-0808">Transferase</keyword>
<name>A0A3D8K2L4_9BURK</name>
<reference evidence="3 4" key="1">
    <citation type="submission" date="2018-08" db="EMBL/GenBank/DDBJ databases">
        <title>Paraburkholderia sp. DHOM06 isolated from forest soil.</title>
        <authorList>
            <person name="Gao Z.-H."/>
            <person name="Qiu L.-H."/>
        </authorList>
    </citation>
    <scope>NUCLEOTIDE SEQUENCE [LARGE SCALE GENOMIC DNA]</scope>
    <source>
        <strain evidence="3 4">DHOM06</strain>
    </source>
</reference>
<dbReference type="PANTHER" id="PTHR23416">
    <property type="entry name" value="SIALIC ACID SYNTHASE-RELATED"/>
    <property type="match status" value="1"/>
</dbReference>
<dbReference type="SUPFAM" id="SSF51161">
    <property type="entry name" value="Trimeric LpxA-like enzymes"/>
    <property type="match status" value="1"/>
</dbReference>
<dbReference type="InterPro" id="IPR051159">
    <property type="entry name" value="Hexapeptide_acetyltransf"/>
</dbReference>
<keyword evidence="4" id="KW-1185">Reference proteome</keyword>
<dbReference type="Proteomes" id="UP000256838">
    <property type="component" value="Unassembled WGS sequence"/>
</dbReference>
<dbReference type="EMBL" id="QRGA01000005">
    <property type="protein sequence ID" value="RDU99105.1"/>
    <property type="molecule type" value="Genomic_DNA"/>
</dbReference>
<dbReference type="AlphaFoldDB" id="A0A3D8K2L4"/>
<proteinExistence type="inferred from homology"/>
<comment type="similarity">
    <text evidence="1">Belongs to the transferase hexapeptide repeat family.</text>
</comment>
<dbReference type="PANTHER" id="PTHR23416:SF23">
    <property type="entry name" value="ACETYLTRANSFERASE C18B11.09C-RELATED"/>
    <property type="match status" value="1"/>
</dbReference>
<gene>
    <name evidence="3" type="ORF">DWV00_08180</name>
</gene>
<dbReference type="GO" id="GO:0008374">
    <property type="term" value="F:O-acyltransferase activity"/>
    <property type="evidence" value="ECO:0007669"/>
    <property type="project" value="TreeGrafter"/>
</dbReference>
<sequence length="225" mass="24876">MKCIDLSLSGKGNFQAKRGILTVSLWFVIETLMIKNRLMPVSRIRVALLRLFGAKIGGNCRCPHSIRVKYPWNLTIGDNVWLGEDVWIYNQAQITIGSNVCISQGVFLTAGSHDVSGNMDLRVAPIVVEDGTWISTRTIVQMGVTIGRSAVVTPNSVVHRSLAGGFIHGGNPCRVIKPRFPSARDTQSFHTETDRNPSMRNLFEPREAFSVESSNQGKVHSDNKL</sequence>
<evidence type="ECO:0000313" key="4">
    <source>
        <dbReference type="Proteomes" id="UP000256838"/>
    </source>
</evidence>
<comment type="caution">
    <text evidence="3">The sequence shown here is derived from an EMBL/GenBank/DDBJ whole genome shotgun (WGS) entry which is preliminary data.</text>
</comment>
<protein>
    <submittedName>
        <fullName evidence="3">Putative colanic acid biosynthesis acetyltransferase</fullName>
    </submittedName>
</protein>
<dbReference type="CDD" id="cd05825">
    <property type="entry name" value="LbH_wcaF_like"/>
    <property type="match status" value="1"/>
</dbReference>
<organism evidence="3 4">
    <name type="scientific">Trinickia dinghuensis</name>
    <dbReference type="NCBI Taxonomy" id="2291023"/>
    <lineage>
        <taxon>Bacteria</taxon>
        <taxon>Pseudomonadati</taxon>
        <taxon>Pseudomonadota</taxon>
        <taxon>Betaproteobacteria</taxon>
        <taxon>Burkholderiales</taxon>
        <taxon>Burkholderiaceae</taxon>
        <taxon>Trinickia</taxon>
    </lineage>
</organism>
<dbReference type="GO" id="GO:0005829">
    <property type="term" value="C:cytosol"/>
    <property type="evidence" value="ECO:0007669"/>
    <property type="project" value="TreeGrafter"/>
</dbReference>
<dbReference type="InterPro" id="IPR011004">
    <property type="entry name" value="Trimer_LpxA-like_sf"/>
</dbReference>
<dbReference type="OrthoDB" id="9815592at2"/>
<accession>A0A3D8K2L4</accession>
<dbReference type="Gene3D" id="2.160.10.10">
    <property type="entry name" value="Hexapeptide repeat proteins"/>
    <property type="match status" value="1"/>
</dbReference>
<evidence type="ECO:0000313" key="3">
    <source>
        <dbReference type="EMBL" id="RDU99105.1"/>
    </source>
</evidence>
<evidence type="ECO:0000256" key="2">
    <source>
        <dbReference type="ARBA" id="ARBA00022679"/>
    </source>
</evidence>
<evidence type="ECO:0000256" key="1">
    <source>
        <dbReference type="ARBA" id="ARBA00007274"/>
    </source>
</evidence>